<dbReference type="EMBL" id="CGCX01001020">
    <property type="protein sequence ID" value="CFR87197.1"/>
    <property type="molecule type" value="Genomic_DNA"/>
</dbReference>
<gene>
    <name evidence="1" type="ORF">ERS007657_02574</name>
</gene>
<accession>A0A654U4G8</accession>
<evidence type="ECO:0000313" key="2">
    <source>
        <dbReference type="Proteomes" id="UP000046680"/>
    </source>
</evidence>
<proteinExistence type="predicted"/>
<dbReference type="AlphaFoldDB" id="A0A654U4G8"/>
<organism evidence="1 2">
    <name type="scientific">Mycobacterium tuberculosis</name>
    <dbReference type="NCBI Taxonomy" id="1773"/>
    <lineage>
        <taxon>Bacteria</taxon>
        <taxon>Bacillati</taxon>
        <taxon>Actinomycetota</taxon>
        <taxon>Actinomycetes</taxon>
        <taxon>Mycobacteriales</taxon>
        <taxon>Mycobacteriaceae</taxon>
        <taxon>Mycobacterium</taxon>
        <taxon>Mycobacterium tuberculosis complex</taxon>
    </lineage>
</organism>
<sequence>MRLSVRSTIAVRLAYSPRWKFWNVSFGNGNVASRDSDRVSAGPELASDSNTGPSCRSSVTRFAVVLLTESTVRALNLLSCSAASTSVSRSSASTASASGMVARARSKTGCWSANLPTRRLRLSVAAMMSPDWLLRYAVKVSSCPISPRRSCSRPANAVLNASVMS</sequence>
<protein>
    <submittedName>
        <fullName evidence="1">Uncharacterized protein</fullName>
    </submittedName>
</protein>
<reference evidence="1 2" key="1">
    <citation type="submission" date="2015-03" db="EMBL/GenBank/DDBJ databases">
        <authorList>
            <consortium name="Pathogen Informatics"/>
        </authorList>
    </citation>
    <scope>NUCLEOTIDE SEQUENCE [LARGE SCALE GENOMIC DNA]</scope>
    <source>
        <strain evidence="1 2">C09601061</strain>
    </source>
</reference>
<dbReference type="Proteomes" id="UP000046680">
    <property type="component" value="Unassembled WGS sequence"/>
</dbReference>
<evidence type="ECO:0000313" key="1">
    <source>
        <dbReference type="EMBL" id="CFR87197.1"/>
    </source>
</evidence>
<name>A0A654U4G8_MYCTX</name>